<dbReference type="InterPro" id="IPR036318">
    <property type="entry name" value="FAD-bd_PCMH-like_sf"/>
</dbReference>
<reference evidence="6" key="1">
    <citation type="journal article" date="2020" name="Stud. Mycol.">
        <title>101 Dothideomycetes genomes: a test case for predicting lifestyles and emergence of pathogens.</title>
        <authorList>
            <person name="Haridas S."/>
            <person name="Albert R."/>
            <person name="Binder M."/>
            <person name="Bloem J."/>
            <person name="Labutti K."/>
            <person name="Salamov A."/>
            <person name="Andreopoulos B."/>
            <person name="Baker S."/>
            <person name="Barry K."/>
            <person name="Bills G."/>
            <person name="Bluhm B."/>
            <person name="Cannon C."/>
            <person name="Castanera R."/>
            <person name="Culley D."/>
            <person name="Daum C."/>
            <person name="Ezra D."/>
            <person name="Gonzalez J."/>
            <person name="Henrissat B."/>
            <person name="Kuo A."/>
            <person name="Liang C."/>
            <person name="Lipzen A."/>
            <person name="Lutzoni F."/>
            <person name="Magnuson J."/>
            <person name="Mondo S."/>
            <person name="Nolan M."/>
            <person name="Ohm R."/>
            <person name="Pangilinan J."/>
            <person name="Park H.-J."/>
            <person name="Ramirez L."/>
            <person name="Alfaro M."/>
            <person name="Sun H."/>
            <person name="Tritt A."/>
            <person name="Yoshinaga Y."/>
            <person name="Zwiers L.-H."/>
            <person name="Turgeon B."/>
            <person name="Goodwin S."/>
            <person name="Spatafora J."/>
            <person name="Crous P."/>
            <person name="Grigoriev I."/>
        </authorList>
    </citation>
    <scope>NUCLEOTIDE SEQUENCE</scope>
    <source>
        <strain evidence="6">ATCC 74209</strain>
    </source>
</reference>
<comment type="similarity">
    <text evidence="1">Belongs to the oxygen-dependent FAD-linked oxidoreductase family.</text>
</comment>
<dbReference type="EMBL" id="ML994135">
    <property type="protein sequence ID" value="KAF2198554.1"/>
    <property type="molecule type" value="Genomic_DNA"/>
</dbReference>
<evidence type="ECO:0000256" key="1">
    <source>
        <dbReference type="ARBA" id="ARBA00005466"/>
    </source>
</evidence>
<dbReference type="AlphaFoldDB" id="A0A9P4JHV7"/>
<dbReference type="InterPro" id="IPR016169">
    <property type="entry name" value="FAD-bd_PCMH_sub2"/>
</dbReference>
<dbReference type="PANTHER" id="PTHR42973">
    <property type="entry name" value="BINDING OXIDOREDUCTASE, PUTATIVE (AFU_ORTHOLOGUE AFUA_1G17690)-RELATED"/>
    <property type="match status" value="1"/>
</dbReference>
<dbReference type="Pfam" id="PF01565">
    <property type="entry name" value="FAD_binding_4"/>
    <property type="match status" value="1"/>
</dbReference>
<organism evidence="6 7">
    <name type="scientific">Delitschia confertaspora ATCC 74209</name>
    <dbReference type="NCBI Taxonomy" id="1513339"/>
    <lineage>
        <taxon>Eukaryota</taxon>
        <taxon>Fungi</taxon>
        <taxon>Dikarya</taxon>
        <taxon>Ascomycota</taxon>
        <taxon>Pezizomycotina</taxon>
        <taxon>Dothideomycetes</taxon>
        <taxon>Pleosporomycetidae</taxon>
        <taxon>Pleosporales</taxon>
        <taxon>Delitschiaceae</taxon>
        <taxon>Delitschia</taxon>
    </lineage>
</organism>
<dbReference type="InterPro" id="IPR016166">
    <property type="entry name" value="FAD-bd_PCMH"/>
</dbReference>
<evidence type="ECO:0000313" key="7">
    <source>
        <dbReference type="Proteomes" id="UP000799536"/>
    </source>
</evidence>
<comment type="caution">
    <text evidence="6">The sequence shown here is derived from an EMBL/GenBank/DDBJ whole genome shotgun (WGS) entry which is preliminary data.</text>
</comment>
<gene>
    <name evidence="6" type="ORF">GQ43DRAFT_378340</name>
</gene>
<dbReference type="Gene3D" id="3.30.465.10">
    <property type="match status" value="1"/>
</dbReference>
<dbReference type="GO" id="GO:0016491">
    <property type="term" value="F:oxidoreductase activity"/>
    <property type="evidence" value="ECO:0007669"/>
    <property type="project" value="UniProtKB-KW"/>
</dbReference>
<protein>
    <submittedName>
        <fullName evidence="6">FAD-binding domain-containing protein</fullName>
    </submittedName>
</protein>
<evidence type="ECO:0000313" key="6">
    <source>
        <dbReference type="EMBL" id="KAF2198554.1"/>
    </source>
</evidence>
<keyword evidence="7" id="KW-1185">Reference proteome</keyword>
<dbReference type="InterPro" id="IPR050416">
    <property type="entry name" value="FAD-linked_Oxidoreductase"/>
</dbReference>
<dbReference type="PROSITE" id="PS51387">
    <property type="entry name" value="FAD_PCMH"/>
    <property type="match status" value="1"/>
</dbReference>
<feature type="domain" description="FAD-binding PCMH-type" evidence="5">
    <location>
        <begin position="15"/>
        <end position="186"/>
    </location>
</feature>
<dbReference type="InterPro" id="IPR006094">
    <property type="entry name" value="Oxid_FAD_bind_N"/>
</dbReference>
<sequence>MVGKFTYALNRSQTCRLPAACFIRPQTTLDVAILLRVVRYAQSKFAIRSGGHNPNAGFGSVGANGVLIDLQDLDDLSLNSEEELTTGPGNRWIDIYNFLSNYKLGAIGGRDGDVGVPGFLLGGGMSFFPNLYGFGADNVKSFEIVLANSSIVDANANTNPDLFTALKGGASNFGIVVKFQIYTHPLHQIWYSLDLYAASDYAAILNATVQAQVAMETDPKLGLFVNINPEVIIVGKLYSEWTLPPSGFSSFEAITPVGVYIPATNGTLSELVDSIKIGSFPARRETYTVTHGVDLKLYTEIHKRYLSMLNTSIASSANLSYTIQPVGTAGVKAGAARGGNTLGLYPAAQSWHASLVEWTSEEDDTSAHGMVNTMGKSVEELSRNEKSYYPFQFMNDASYTQNPLASYGAQNLAKLRDVGKAYDPDGLFQTLQNSGFLLSRK</sequence>
<dbReference type="GO" id="GO:0071949">
    <property type="term" value="F:FAD binding"/>
    <property type="evidence" value="ECO:0007669"/>
    <property type="project" value="InterPro"/>
</dbReference>
<proteinExistence type="inferred from homology"/>
<dbReference type="SUPFAM" id="SSF56176">
    <property type="entry name" value="FAD-binding/transporter-associated domain-like"/>
    <property type="match status" value="1"/>
</dbReference>
<name>A0A9P4JHV7_9PLEO</name>
<evidence type="ECO:0000259" key="5">
    <source>
        <dbReference type="PROSITE" id="PS51387"/>
    </source>
</evidence>
<evidence type="ECO:0000256" key="3">
    <source>
        <dbReference type="ARBA" id="ARBA00022827"/>
    </source>
</evidence>
<evidence type="ECO:0000256" key="4">
    <source>
        <dbReference type="ARBA" id="ARBA00023002"/>
    </source>
</evidence>
<dbReference type="OrthoDB" id="2151789at2759"/>
<keyword evidence="4" id="KW-0560">Oxidoreductase</keyword>
<dbReference type="PANTHER" id="PTHR42973:SF54">
    <property type="entry name" value="FAD-BINDING PCMH-TYPE DOMAIN-CONTAINING PROTEIN"/>
    <property type="match status" value="1"/>
</dbReference>
<evidence type="ECO:0000256" key="2">
    <source>
        <dbReference type="ARBA" id="ARBA00022630"/>
    </source>
</evidence>
<keyword evidence="3" id="KW-0274">FAD</keyword>
<accession>A0A9P4JHV7</accession>
<dbReference type="Proteomes" id="UP000799536">
    <property type="component" value="Unassembled WGS sequence"/>
</dbReference>
<keyword evidence="2" id="KW-0285">Flavoprotein</keyword>